<evidence type="ECO:0000256" key="6">
    <source>
        <dbReference type="ARBA" id="ARBA00047686"/>
    </source>
</evidence>
<dbReference type="AlphaFoldDB" id="A0A074M5H7"/>
<organism evidence="9 10">
    <name type="scientific">Erythrobacter longus</name>
    <dbReference type="NCBI Taxonomy" id="1044"/>
    <lineage>
        <taxon>Bacteria</taxon>
        <taxon>Pseudomonadati</taxon>
        <taxon>Pseudomonadota</taxon>
        <taxon>Alphaproteobacteria</taxon>
        <taxon>Sphingomonadales</taxon>
        <taxon>Erythrobacteraceae</taxon>
        <taxon>Erythrobacter/Porphyrobacter group</taxon>
        <taxon>Erythrobacter</taxon>
    </lineage>
</organism>
<feature type="binding site" evidence="7">
    <location>
        <begin position="68"/>
        <end position="70"/>
    </location>
    <ligand>
        <name>substrate</name>
    </ligand>
</feature>
<evidence type="ECO:0000313" key="10">
    <source>
        <dbReference type="Proteomes" id="UP000027647"/>
    </source>
</evidence>
<dbReference type="GO" id="GO:0004170">
    <property type="term" value="F:dUTP diphosphatase activity"/>
    <property type="evidence" value="ECO:0007669"/>
    <property type="project" value="UniProtKB-UniRule"/>
</dbReference>
<keyword evidence="2 7" id="KW-0479">Metal-binding</keyword>
<feature type="domain" description="dUTPase-like" evidence="8">
    <location>
        <begin position="19"/>
        <end position="147"/>
    </location>
</feature>
<dbReference type="InterPro" id="IPR029054">
    <property type="entry name" value="dUTPase-like"/>
</dbReference>
<dbReference type="EMBL" id="JMIW01000009">
    <property type="protein sequence ID" value="KEO88559.1"/>
    <property type="molecule type" value="Genomic_DNA"/>
</dbReference>
<evidence type="ECO:0000256" key="3">
    <source>
        <dbReference type="ARBA" id="ARBA00022801"/>
    </source>
</evidence>
<accession>A0A074M5H7</accession>
<dbReference type="FunFam" id="2.70.40.10:FF:000002">
    <property type="entry name" value="dUTP diphosphatase"/>
    <property type="match status" value="1"/>
</dbReference>
<dbReference type="UniPathway" id="UPA00610">
    <property type="reaction ID" value="UER00666"/>
</dbReference>
<keyword evidence="5 7" id="KW-0546">Nucleotide metabolism</keyword>
<proteinExistence type="inferred from homology"/>
<dbReference type="HAMAP" id="MF_00116">
    <property type="entry name" value="dUTPase_bact"/>
    <property type="match status" value="1"/>
</dbReference>
<comment type="similarity">
    <text evidence="1 7">Belongs to the dUTPase family.</text>
</comment>
<comment type="caution">
    <text evidence="7">Lacks conserved residue(s) required for the propagation of feature annotation.</text>
</comment>
<dbReference type="Gene3D" id="2.70.40.10">
    <property type="match status" value="1"/>
</dbReference>
<comment type="cofactor">
    <cofactor evidence="7">
        <name>Mg(2+)</name>
        <dbReference type="ChEBI" id="CHEBI:18420"/>
    </cofactor>
</comment>
<dbReference type="InterPro" id="IPR033704">
    <property type="entry name" value="dUTPase_trimeric"/>
</dbReference>
<dbReference type="CDD" id="cd07557">
    <property type="entry name" value="trimeric_dUTPase"/>
    <property type="match status" value="1"/>
</dbReference>
<comment type="function">
    <text evidence="7">This enzyme is involved in nucleotide metabolism: it produces dUMP, the immediate precursor of thymidine nucleotides and it decreases the intracellular concentration of dUTP so that uracil cannot be incorporated into DNA.</text>
</comment>
<dbReference type="InterPro" id="IPR036157">
    <property type="entry name" value="dUTPase-like_sf"/>
</dbReference>
<dbReference type="PANTHER" id="PTHR11241:SF0">
    <property type="entry name" value="DEOXYURIDINE 5'-TRIPHOSPHATE NUCLEOTIDOHYDROLASE"/>
    <property type="match status" value="1"/>
</dbReference>
<comment type="pathway">
    <text evidence="7">Pyrimidine metabolism; dUMP biosynthesis; dUMP from dCTP (dUTP route): step 2/2.</text>
</comment>
<keyword evidence="10" id="KW-1185">Reference proteome</keyword>
<name>A0A074M5H7_ERYLO</name>
<dbReference type="PANTHER" id="PTHR11241">
    <property type="entry name" value="DEOXYURIDINE 5'-TRIPHOSPHATE NUCLEOTIDOHYDROLASE"/>
    <property type="match status" value="1"/>
</dbReference>
<dbReference type="STRING" id="1044.EH31_16500"/>
<sequence>MMNTVQIEVKRLSHGEGLPLPAYATDGAAGMDVVAAEDVTIAPGARHPVATGLSVAIPQGYEIQVRPRSGLAFKHGITVPNTPGTIDSDYRGELKVLLINHGTEDFAIARGDRVAQLVVAPVTQGLWQEVAELDATQRGEGGFGSTGGHAKL</sequence>
<evidence type="ECO:0000313" key="9">
    <source>
        <dbReference type="EMBL" id="KEO88559.1"/>
    </source>
</evidence>
<dbReference type="NCBIfam" id="NF001862">
    <property type="entry name" value="PRK00601.1"/>
    <property type="match status" value="1"/>
</dbReference>
<dbReference type="GO" id="GO:0000287">
    <property type="term" value="F:magnesium ion binding"/>
    <property type="evidence" value="ECO:0007669"/>
    <property type="project" value="UniProtKB-UniRule"/>
</dbReference>
<dbReference type="Pfam" id="PF00692">
    <property type="entry name" value="dUTPase"/>
    <property type="match status" value="1"/>
</dbReference>
<reference evidence="9 10" key="1">
    <citation type="submission" date="2014-04" db="EMBL/GenBank/DDBJ databases">
        <title>A comprehensive comparison of genomes of Erythrobacter spp. strains.</title>
        <authorList>
            <person name="Zheng Q."/>
        </authorList>
    </citation>
    <scope>NUCLEOTIDE SEQUENCE [LARGE SCALE GENOMIC DNA]</scope>
    <source>
        <strain evidence="9 10">DSM 6997</strain>
    </source>
</reference>
<evidence type="ECO:0000259" key="8">
    <source>
        <dbReference type="Pfam" id="PF00692"/>
    </source>
</evidence>
<feature type="binding site" evidence="7">
    <location>
        <position position="81"/>
    </location>
    <ligand>
        <name>substrate</name>
    </ligand>
</feature>
<dbReference type="InterPro" id="IPR008181">
    <property type="entry name" value="dUTPase"/>
</dbReference>
<dbReference type="eggNOG" id="COG0756">
    <property type="taxonomic scope" value="Bacteria"/>
</dbReference>
<evidence type="ECO:0000256" key="7">
    <source>
        <dbReference type="HAMAP-Rule" id="MF_00116"/>
    </source>
</evidence>
<comment type="caution">
    <text evidence="9">The sequence shown here is derived from an EMBL/GenBank/DDBJ whole genome shotgun (WGS) entry which is preliminary data.</text>
</comment>
<gene>
    <name evidence="7" type="primary">dut</name>
    <name evidence="9" type="ORF">EH31_16500</name>
</gene>
<dbReference type="Proteomes" id="UP000027647">
    <property type="component" value="Unassembled WGS sequence"/>
</dbReference>
<dbReference type="GO" id="GO:0006226">
    <property type="term" value="P:dUMP biosynthetic process"/>
    <property type="evidence" value="ECO:0007669"/>
    <property type="project" value="UniProtKB-UniRule"/>
</dbReference>
<dbReference type="SUPFAM" id="SSF51283">
    <property type="entry name" value="dUTPase-like"/>
    <property type="match status" value="1"/>
</dbReference>
<dbReference type="EC" id="3.6.1.23" evidence="7"/>
<keyword evidence="4 7" id="KW-0460">Magnesium</keyword>
<dbReference type="GO" id="GO:0046081">
    <property type="term" value="P:dUTP catabolic process"/>
    <property type="evidence" value="ECO:0007669"/>
    <property type="project" value="InterPro"/>
</dbReference>
<evidence type="ECO:0000256" key="4">
    <source>
        <dbReference type="ARBA" id="ARBA00022842"/>
    </source>
</evidence>
<evidence type="ECO:0000256" key="2">
    <source>
        <dbReference type="ARBA" id="ARBA00022723"/>
    </source>
</evidence>
<evidence type="ECO:0000256" key="1">
    <source>
        <dbReference type="ARBA" id="ARBA00006581"/>
    </source>
</evidence>
<keyword evidence="3 7" id="KW-0378">Hydrolase</keyword>
<evidence type="ECO:0000256" key="5">
    <source>
        <dbReference type="ARBA" id="ARBA00023080"/>
    </source>
</evidence>
<dbReference type="NCBIfam" id="TIGR00576">
    <property type="entry name" value="dut"/>
    <property type="match status" value="1"/>
</dbReference>
<feature type="binding site" evidence="7">
    <location>
        <begin position="85"/>
        <end position="87"/>
    </location>
    <ligand>
        <name>substrate</name>
    </ligand>
</feature>
<protein>
    <recommendedName>
        <fullName evidence="7">Deoxyuridine 5'-triphosphate nucleotidohydrolase</fullName>
        <shortName evidence="7">dUTPase</shortName>
        <ecNumber evidence="7">3.6.1.23</ecNumber>
    </recommendedName>
    <alternativeName>
        <fullName evidence="7">dUTP pyrophosphatase</fullName>
    </alternativeName>
</protein>
<comment type="catalytic activity">
    <reaction evidence="6 7">
        <text>dUTP + H2O = dUMP + diphosphate + H(+)</text>
        <dbReference type="Rhea" id="RHEA:10248"/>
        <dbReference type="ChEBI" id="CHEBI:15377"/>
        <dbReference type="ChEBI" id="CHEBI:15378"/>
        <dbReference type="ChEBI" id="CHEBI:33019"/>
        <dbReference type="ChEBI" id="CHEBI:61555"/>
        <dbReference type="ChEBI" id="CHEBI:246422"/>
        <dbReference type="EC" id="3.6.1.23"/>
    </reaction>
</comment>